<name>A0A2I1GQR3_9GLOM</name>
<gene>
    <name evidence="2" type="ORF">RhiirA4_464697</name>
</gene>
<reference evidence="2 3" key="1">
    <citation type="submission" date="2015-10" db="EMBL/GenBank/DDBJ databases">
        <title>Genome analyses suggest a sexual origin of heterokaryosis in a supposedly ancient asexual fungus.</title>
        <authorList>
            <person name="Ropars J."/>
            <person name="Sedzielewska K."/>
            <person name="Noel J."/>
            <person name="Charron P."/>
            <person name="Farinelli L."/>
            <person name="Marton T."/>
            <person name="Kruger M."/>
            <person name="Pelin A."/>
            <person name="Brachmann A."/>
            <person name="Corradi N."/>
        </authorList>
    </citation>
    <scope>NUCLEOTIDE SEQUENCE [LARGE SCALE GENOMIC DNA]</scope>
    <source>
        <strain evidence="2 3">A4</strain>
    </source>
</reference>
<keyword evidence="1" id="KW-0812">Transmembrane</keyword>
<dbReference type="Proteomes" id="UP000234323">
    <property type="component" value="Unassembled WGS sequence"/>
</dbReference>
<protein>
    <submittedName>
        <fullName evidence="2">Uncharacterized protein</fullName>
    </submittedName>
</protein>
<comment type="caution">
    <text evidence="2">The sequence shown here is derived from an EMBL/GenBank/DDBJ whole genome shotgun (WGS) entry which is preliminary data.</text>
</comment>
<dbReference type="Gene3D" id="1.20.210.10">
    <property type="entry name" value="Cytochrome c oxidase-like, subunit I domain"/>
    <property type="match status" value="1"/>
</dbReference>
<evidence type="ECO:0000313" key="3">
    <source>
        <dbReference type="Proteomes" id="UP000234323"/>
    </source>
</evidence>
<dbReference type="AlphaFoldDB" id="A0A2I1GQR3"/>
<dbReference type="GO" id="GO:0005739">
    <property type="term" value="C:mitochondrion"/>
    <property type="evidence" value="ECO:0007669"/>
    <property type="project" value="UniProtKB-ARBA"/>
</dbReference>
<organism evidence="2 3">
    <name type="scientific">Rhizophagus irregularis</name>
    <dbReference type="NCBI Taxonomy" id="588596"/>
    <lineage>
        <taxon>Eukaryota</taxon>
        <taxon>Fungi</taxon>
        <taxon>Fungi incertae sedis</taxon>
        <taxon>Mucoromycota</taxon>
        <taxon>Glomeromycotina</taxon>
        <taxon>Glomeromycetes</taxon>
        <taxon>Glomerales</taxon>
        <taxon>Glomeraceae</taxon>
        <taxon>Rhizophagus</taxon>
    </lineage>
</organism>
<evidence type="ECO:0000256" key="1">
    <source>
        <dbReference type="SAM" id="Phobius"/>
    </source>
</evidence>
<dbReference type="InterPro" id="IPR036927">
    <property type="entry name" value="Cyt_c_oxase-like_su1_sf"/>
</dbReference>
<keyword evidence="1" id="KW-0472">Membrane</keyword>
<dbReference type="SUPFAM" id="SSF81442">
    <property type="entry name" value="Cytochrome c oxidase subunit I-like"/>
    <property type="match status" value="1"/>
</dbReference>
<keyword evidence="3" id="KW-1185">Reference proteome</keyword>
<dbReference type="EMBL" id="LLXI01000687">
    <property type="protein sequence ID" value="PKY48935.1"/>
    <property type="molecule type" value="Genomic_DNA"/>
</dbReference>
<sequence>MFFLFEILLAFDIPDLFRESDIIIPHMSHSFNNKNLSVSKITHLILFGKLLHIKCGKVSNKVVEESYDIISRNFDNTITNASTFNEIEKIADTRAEITEVIIKVCGSIAYEHYEKDNPDAFAGWNLVASFGSVISLVSAFLFLYILFNQLTSPLQVKANPWAIPAYFEPNTPLSSIRSGLGK</sequence>
<accession>A0A2I1GQR3</accession>
<proteinExistence type="predicted"/>
<evidence type="ECO:0000313" key="2">
    <source>
        <dbReference type="EMBL" id="PKY48935.1"/>
    </source>
</evidence>
<keyword evidence="1" id="KW-1133">Transmembrane helix</keyword>
<feature type="transmembrane region" description="Helical" evidence="1">
    <location>
        <begin position="126"/>
        <end position="147"/>
    </location>
</feature>